<evidence type="ECO:0000313" key="1">
    <source>
        <dbReference type="EMBL" id="KAI8034648.1"/>
    </source>
</evidence>
<name>A0A9P9YD76_9MUSC</name>
<dbReference type="EMBL" id="JAMKOV010000064">
    <property type="protein sequence ID" value="KAI8034648.1"/>
    <property type="molecule type" value="Genomic_DNA"/>
</dbReference>
<dbReference type="Proteomes" id="UP001059596">
    <property type="component" value="Unassembled WGS sequence"/>
</dbReference>
<evidence type="ECO:0000313" key="2">
    <source>
        <dbReference type="Proteomes" id="UP001059596"/>
    </source>
</evidence>
<gene>
    <name evidence="1" type="ORF">M5D96_012567</name>
</gene>
<keyword evidence="2" id="KW-1185">Reference proteome</keyword>
<proteinExistence type="predicted"/>
<feature type="non-terminal residue" evidence="1">
    <location>
        <position position="32"/>
    </location>
</feature>
<organism evidence="1 2">
    <name type="scientific">Drosophila gunungcola</name>
    <name type="common">fruit fly</name>
    <dbReference type="NCBI Taxonomy" id="103775"/>
    <lineage>
        <taxon>Eukaryota</taxon>
        <taxon>Metazoa</taxon>
        <taxon>Ecdysozoa</taxon>
        <taxon>Arthropoda</taxon>
        <taxon>Hexapoda</taxon>
        <taxon>Insecta</taxon>
        <taxon>Pterygota</taxon>
        <taxon>Neoptera</taxon>
        <taxon>Endopterygota</taxon>
        <taxon>Diptera</taxon>
        <taxon>Brachycera</taxon>
        <taxon>Muscomorpha</taxon>
        <taxon>Ephydroidea</taxon>
        <taxon>Drosophilidae</taxon>
        <taxon>Drosophila</taxon>
        <taxon>Sophophora</taxon>
    </lineage>
</organism>
<comment type="caution">
    <text evidence="1">The sequence shown here is derived from an EMBL/GenBank/DDBJ whole genome shotgun (WGS) entry which is preliminary data.</text>
</comment>
<sequence length="32" mass="3780">MFQSFVSRRSQVRGNLTGVETLFWHHTSRDLS</sequence>
<reference evidence="1" key="1">
    <citation type="journal article" date="2023" name="Genome Biol. Evol.">
        <title>Long-read-based Genome Assembly of Drosophila gunungcola Reveals Fewer Chemosensory Genes in Flower-breeding Species.</title>
        <authorList>
            <person name="Negi A."/>
            <person name="Liao B.Y."/>
            <person name="Yeh S.D."/>
        </authorList>
    </citation>
    <scope>NUCLEOTIDE SEQUENCE</scope>
    <source>
        <strain evidence="1">Sukarami</strain>
    </source>
</reference>
<dbReference type="AlphaFoldDB" id="A0A9P9YD76"/>
<accession>A0A9P9YD76</accession>
<protein>
    <submittedName>
        <fullName evidence="1">Uncharacterized protein</fullName>
    </submittedName>
</protein>